<accession>A0ABW2A636</accession>
<evidence type="ECO:0000256" key="3">
    <source>
        <dbReference type="ARBA" id="ARBA00023141"/>
    </source>
</evidence>
<dbReference type="Gene3D" id="3.40.50.10860">
    <property type="entry name" value="Leucine Dehydrogenase, chain A, domain 1"/>
    <property type="match status" value="1"/>
</dbReference>
<comment type="pathway">
    <text evidence="1">Metabolic intermediate biosynthesis; chorismate biosynthesis; chorismate from D-erythrose 4-phosphate and phosphoenolpyruvate: step 4/7.</text>
</comment>
<dbReference type="RefSeq" id="WP_379911271.1">
    <property type="nucleotide sequence ID" value="NZ_JBHSWE010000001.1"/>
</dbReference>
<keyword evidence="3" id="KW-0028">Amino-acid biosynthesis</keyword>
<organism evidence="5 6">
    <name type="scientific">Marinobacterium aestuariivivens</name>
    <dbReference type="NCBI Taxonomy" id="1698799"/>
    <lineage>
        <taxon>Bacteria</taxon>
        <taxon>Pseudomonadati</taxon>
        <taxon>Pseudomonadota</taxon>
        <taxon>Gammaproteobacteria</taxon>
        <taxon>Oceanospirillales</taxon>
        <taxon>Oceanospirillaceae</taxon>
        <taxon>Marinobacterium</taxon>
    </lineage>
</organism>
<dbReference type="InterPro" id="IPR046346">
    <property type="entry name" value="Aminoacid_DH-like_N_sf"/>
</dbReference>
<evidence type="ECO:0000256" key="1">
    <source>
        <dbReference type="ARBA" id="ARBA00004871"/>
    </source>
</evidence>
<dbReference type="EMBL" id="JBHSWE010000001">
    <property type="protein sequence ID" value="MFC6672857.1"/>
    <property type="molecule type" value="Genomic_DNA"/>
</dbReference>
<dbReference type="InterPro" id="IPR022893">
    <property type="entry name" value="Shikimate_DH_fam"/>
</dbReference>
<keyword evidence="2" id="KW-0521">NADP</keyword>
<comment type="caution">
    <text evidence="5">The sequence shown here is derived from an EMBL/GenBank/DDBJ whole genome shotgun (WGS) entry which is preliminary data.</text>
</comment>
<sequence>MSGSFLSQLSGSFAQPAAENPTVAMIEAAYRQLGLDWRYINCEVAPEGLADAVRGARAMGWAGFNCSLPHKVAVIEHLDGLGESAQIIGAVNTVVRQGERLIGENTDGRGFVEALRPVFDPAGGRAMLLGAGGRRAPLRWSWRWPGLSISRWPTVMRRGGGRWYN</sequence>
<evidence type="ECO:0000313" key="6">
    <source>
        <dbReference type="Proteomes" id="UP001596422"/>
    </source>
</evidence>
<keyword evidence="3" id="KW-0057">Aromatic amino acid biosynthesis</keyword>
<dbReference type="Pfam" id="PF08501">
    <property type="entry name" value="Shikimate_dh_N"/>
    <property type="match status" value="1"/>
</dbReference>
<protein>
    <submittedName>
        <fullName evidence="5">Shikimate dehydrogenase family protein</fullName>
    </submittedName>
</protein>
<dbReference type="InterPro" id="IPR013708">
    <property type="entry name" value="Shikimate_DH-bd_N"/>
</dbReference>
<feature type="domain" description="Shikimate dehydrogenase substrate binding N-terminal" evidence="4">
    <location>
        <begin position="14"/>
        <end position="94"/>
    </location>
</feature>
<evidence type="ECO:0000259" key="4">
    <source>
        <dbReference type="Pfam" id="PF08501"/>
    </source>
</evidence>
<dbReference type="PANTHER" id="PTHR21089">
    <property type="entry name" value="SHIKIMATE DEHYDROGENASE"/>
    <property type="match status" value="1"/>
</dbReference>
<dbReference type="Proteomes" id="UP001596422">
    <property type="component" value="Unassembled WGS sequence"/>
</dbReference>
<evidence type="ECO:0000313" key="5">
    <source>
        <dbReference type="EMBL" id="MFC6672857.1"/>
    </source>
</evidence>
<gene>
    <name evidence="5" type="ORF">ACFQDL_24320</name>
</gene>
<evidence type="ECO:0000256" key="2">
    <source>
        <dbReference type="ARBA" id="ARBA00022857"/>
    </source>
</evidence>
<proteinExistence type="predicted"/>
<dbReference type="SUPFAM" id="SSF53223">
    <property type="entry name" value="Aminoacid dehydrogenase-like, N-terminal domain"/>
    <property type="match status" value="1"/>
</dbReference>
<name>A0ABW2A636_9GAMM</name>
<dbReference type="PANTHER" id="PTHR21089:SF1">
    <property type="entry name" value="BIFUNCTIONAL 3-DEHYDROQUINATE DEHYDRATASE_SHIKIMATE DEHYDROGENASE, CHLOROPLASTIC"/>
    <property type="match status" value="1"/>
</dbReference>
<reference evidence="6" key="1">
    <citation type="journal article" date="2019" name="Int. J. Syst. Evol. Microbiol.">
        <title>The Global Catalogue of Microorganisms (GCM) 10K type strain sequencing project: providing services to taxonomists for standard genome sequencing and annotation.</title>
        <authorList>
            <consortium name="The Broad Institute Genomics Platform"/>
            <consortium name="The Broad Institute Genome Sequencing Center for Infectious Disease"/>
            <person name="Wu L."/>
            <person name="Ma J."/>
        </authorList>
    </citation>
    <scope>NUCLEOTIDE SEQUENCE [LARGE SCALE GENOMIC DNA]</scope>
    <source>
        <strain evidence="6">NBRC 111756</strain>
    </source>
</reference>
<keyword evidence="6" id="KW-1185">Reference proteome</keyword>